<evidence type="ECO:0000313" key="1">
    <source>
        <dbReference type="EMBL" id="KAI5658679.1"/>
    </source>
</evidence>
<accession>A0ACC0AER7</accession>
<gene>
    <name evidence="1" type="ORF">M9H77_27472</name>
</gene>
<dbReference type="Proteomes" id="UP001060085">
    <property type="component" value="Linkage Group LG06"/>
</dbReference>
<sequence>MSGRVGPTRPTRPVTEGPLLYQLCHFFLSPVPRRSSWTLATVRRLCWLGATLSAIGSDSTAPSSIPVEVEVTSKPSQEHIQEPETNEELDILSSNVPDPTSVPETHIPELKDSDDEEEHPEAQAQAFRDY</sequence>
<organism evidence="1 2">
    <name type="scientific">Catharanthus roseus</name>
    <name type="common">Madagascar periwinkle</name>
    <name type="synonym">Vinca rosea</name>
    <dbReference type="NCBI Taxonomy" id="4058"/>
    <lineage>
        <taxon>Eukaryota</taxon>
        <taxon>Viridiplantae</taxon>
        <taxon>Streptophyta</taxon>
        <taxon>Embryophyta</taxon>
        <taxon>Tracheophyta</taxon>
        <taxon>Spermatophyta</taxon>
        <taxon>Magnoliopsida</taxon>
        <taxon>eudicotyledons</taxon>
        <taxon>Gunneridae</taxon>
        <taxon>Pentapetalae</taxon>
        <taxon>asterids</taxon>
        <taxon>lamiids</taxon>
        <taxon>Gentianales</taxon>
        <taxon>Apocynaceae</taxon>
        <taxon>Rauvolfioideae</taxon>
        <taxon>Vinceae</taxon>
        <taxon>Catharanthinae</taxon>
        <taxon>Catharanthus</taxon>
    </lineage>
</organism>
<reference evidence="2" key="1">
    <citation type="journal article" date="2023" name="Nat. Plants">
        <title>Single-cell RNA sequencing provides a high-resolution roadmap for understanding the multicellular compartmentation of specialized metabolism.</title>
        <authorList>
            <person name="Sun S."/>
            <person name="Shen X."/>
            <person name="Li Y."/>
            <person name="Li Y."/>
            <person name="Wang S."/>
            <person name="Li R."/>
            <person name="Zhang H."/>
            <person name="Shen G."/>
            <person name="Guo B."/>
            <person name="Wei J."/>
            <person name="Xu J."/>
            <person name="St-Pierre B."/>
            <person name="Chen S."/>
            <person name="Sun C."/>
        </authorList>
    </citation>
    <scope>NUCLEOTIDE SEQUENCE [LARGE SCALE GENOMIC DNA]</scope>
</reference>
<name>A0ACC0AER7_CATRO</name>
<protein>
    <submittedName>
        <fullName evidence="1">Uncharacterized protein</fullName>
    </submittedName>
</protein>
<comment type="caution">
    <text evidence="1">The sequence shown here is derived from an EMBL/GenBank/DDBJ whole genome shotgun (WGS) entry which is preliminary data.</text>
</comment>
<proteinExistence type="predicted"/>
<keyword evidence="2" id="KW-1185">Reference proteome</keyword>
<dbReference type="EMBL" id="CM044706">
    <property type="protein sequence ID" value="KAI5658679.1"/>
    <property type="molecule type" value="Genomic_DNA"/>
</dbReference>
<evidence type="ECO:0000313" key="2">
    <source>
        <dbReference type="Proteomes" id="UP001060085"/>
    </source>
</evidence>